<reference evidence="1 2" key="1">
    <citation type="journal article" date="2018" name="Gigascience">
        <title>Genomes of trombidid mites reveal novel predicted allergens and laterally-transferred genes associated with secondary metabolism.</title>
        <authorList>
            <person name="Dong X."/>
            <person name="Chaisiri K."/>
            <person name="Xia D."/>
            <person name="Armstrong S.D."/>
            <person name="Fang Y."/>
            <person name="Donnelly M.J."/>
            <person name="Kadowaki T."/>
            <person name="McGarry J.W."/>
            <person name="Darby A.C."/>
            <person name="Makepeace B.L."/>
        </authorList>
    </citation>
    <scope>NUCLEOTIDE SEQUENCE [LARGE SCALE GENOMIC DNA]</scope>
    <source>
        <strain evidence="1">UoL-WK</strain>
    </source>
</reference>
<name>A0A3S3RFY6_9ACAR</name>
<evidence type="ECO:0000313" key="1">
    <source>
        <dbReference type="EMBL" id="RWR99259.1"/>
    </source>
</evidence>
<protein>
    <submittedName>
        <fullName evidence="1">Uncharacterized protein</fullName>
    </submittedName>
</protein>
<evidence type="ECO:0000313" key="2">
    <source>
        <dbReference type="Proteomes" id="UP000285301"/>
    </source>
</evidence>
<gene>
    <name evidence="1" type="ORF">B4U79_01722</name>
</gene>
<feature type="non-terminal residue" evidence="1">
    <location>
        <position position="21"/>
    </location>
</feature>
<proteinExistence type="predicted"/>
<organism evidence="1 2">
    <name type="scientific">Dinothrombium tinctorium</name>
    <dbReference type="NCBI Taxonomy" id="1965070"/>
    <lineage>
        <taxon>Eukaryota</taxon>
        <taxon>Metazoa</taxon>
        <taxon>Ecdysozoa</taxon>
        <taxon>Arthropoda</taxon>
        <taxon>Chelicerata</taxon>
        <taxon>Arachnida</taxon>
        <taxon>Acari</taxon>
        <taxon>Acariformes</taxon>
        <taxon>Trombidiformes</taxon>
        <taxon>Prostigmata</taxon>
        <taxon>Anystina</taxon>
        <taxon>Parasitengona</taxon>
        <taxon>Trombidioidea</taxon>
        <taxon>Trombidiidae</taxon>
        <taxon>Dinothrombium</taxon>
    </lineage>
</organism>
<keyword evidence="2" id="KW-1185">Reference proteome</keyword>
<dbReference type="AlphaFoldDB" id="A0A3S3RFY6"/>
<sequence>MKDDIDQYVTSCIQCQREKAN</sequence>
<accession>A0A3S3RFY6</accession>
<comment type="caution">
    <text evidence="1">The sequence shown here is derived from an EMBL/GenBank/DDBJ whole genome shotgun (WGS) entry which is preliminary data.</text>
</comment>
<dbReference type="EMBL" id="NCKU01016101">
    <property type="protein sequence ID" value="RWR99259.1"/>
    <property type="molecule type" value="Genomic_DNA"/>
</dbReference>
<dbReference type="Proteomes" id="UP000285301">
    <property type="component" value="Unassembled WGS sequence"/>
</dbReference>